<dbReference type="Proteomes" id="UP001259659">
    <property type="component" value="Unassembled WGS sequence"/>
</dbReference>
<accession>A0ABU2F9D6</accession>
<evidence type="ECO:0000313" key="3">
    <source>
        <dbReference type="Proteomes" id="UP001259659"/>
    </source>
</evidence>
<dbReference type="RefSeq" id="WP_310918469.1">
    <property type="nucleotide sequence ID" value="NZ_JAMQON010000001.1"/>
</dbReference>
<evidence type="ECO:0000313" key="2">
    <source>
        <dbReference type="EMBL" id="MDS0258898.1"/>
    </source>
</evidence>
<reference evidence="2 3" key="1">
    <citation type="submission" date="2022-06" db="EMBL/GenBank/DDBJ databases">
        <title>Haloarcula sp. a new haloarchaeum isolate from saline soil.</title>
        <authorList>
            <person name="Strakova D."/>
            <person name="Galisteo C."/>
            <person name="Sanchez-Porro C."/>
            <person name="Ventosa A."/>
        </authorList>
    </citation>
    <scope>NUCLEOTIDE SEQUENCE [LARGE SCALE GENOMIC DNA]</scope>
    <source>
        <strain evidence="2 3">S1CR25-12</strain>
    </source>
</reference>
<sequence length="151" mass="15714">MSLVDATIYATHLVFAGLWSGTVLFTSYAVLPAALNGDLRAGALEAMTGKLRTVSRASALLLLLTGGHLAATIYTAESLFATGRGHLVLTMVALWFTLAALVEVGAAKLVDGTEQQKVRQPAADARPFLLGASLVAVLLLVDAGAILGLYY</sequence>
<feature type="transmembrane region" description="Helical" evidence="1">
    <location>
        <begin position="128"/>
        <end position="150"/>
    </location>
</feature>
<name>A0ABU2F9D6_9EURY</name>
<evidence type="ECO:0000256" key="1">
    <source>
        <dbReference type="SAM" id="Phobius"/>
    </source>
</evidence>
<organism evidence="2 3">
    <name type="scientific">Haloarcula saliterrae</name>
    <dbReference type="NCBI Taxonomy" id="2950534"/>
    <lineage>
        <taxon>Archaea</taxon>
        <taxon>Methanobacteriati</taxon>
        <taxon>Methanobacteriota</taxon>
        <taxon>Stenosarchaea group</taxon>
        <taxon>Halobacteria</taxon>
        <taxon>Halobacteriales</taxon>
        <taxon>Haloarculaceae</taxon>
        <taxon>Haloarcula</taxon>
    </lineage>
</organism>
<dbReference type="EMBL" id="JAMQON010000001">
    <property type="protein sequence ID" value="MDS0258898.1"/>
    <property type="molecule type" value="Genomic_DNA"/>
</dbReference>
<feature type="transmembrane region" description="Helical" evidence="1">
    <location>
        <begin position="6"/>
        <end position="31"/>
    </location>
</feature>
<keyword evidence="1" id="KW-0472">Membrane</keyword>
<keyword evidence="1" id="KW-0812">Transmembrane</keyword>
<gene>
    <name evidence="2" type="ORF">NDI56_05770</name>
</gene>
<comment type="caution">
    <text evidence="2">The sequence shown here is derived from an EMBL/GenBank/DDBJ whole genome shotgun (WGS) entry which is preliminary data.</text>
</comment>
<feature type="transmembrane region" description="Helical" evidence="1">
    <location>
        <begin position="88"/>
        <end position="107"/>
    </location>
</feature>
<keyword evidence="1" id="KW-1133">Transmembrane helix</keyword>
<keyword evidence="3" id="KW-1185">Reference proteome</keyword>
<protein>
    <submittedName>
        <fullName evidence="2">Transporter</fullName>
    </submittedName>
</protein>
<feature type="transmembrane region" description="Helical" evidence="1">
    <location>
        <begin position="57"/>
        <end position="76"/>
    </location>
</feature>
<proteinExistence type="predicted"/>